<feature type="signal peptide" evidence="1">
    <location>
        <begin position="1"/>
        <end position="20"/>
    </location>
</feature>
<keyword evidence="3" id="KW-1185">Reference proteome</keyword>
<comment type="caution">
    <text evidence="2">The sequence shown here is derived from an EMBL/GenBank/DDBJ whole genome shotgun (WGS) entry which is preliminary data.</text>
</comment>
<dbReference type="Proteomes" id="UP001139488">
    <property type="component" value="Unassembled WGS sequence"/>
</dbReference>
<evidence type="ECO:0000313" key="3">
    <source>
        <dbReference type="Proteomes" id="UP001139488"/>
    </source>
</evidence>
<keyword evidence="1" id="KW-0732">Signal</keyword>
<gene>
    <name evidence="2" type="ORF">LNL84_05930</name>
</gene>
<feature type="chain" id="PRO_5040824904" evidence="1">
    <location>
        <begin position="21"/>
        <end position="130"/>
    </location>
</feature>
<sequence>MNKPLLLSVLSVLAFQPALANVIIDKSGVDEKDYIYDLHQCEEMSNQVQKEQASGGAVSGAVKGAAIGSAGVAIAGGSGTEGAKKGAAVGLAAGVLNRNRSRQNNENQYQEDRSAVVKNCMTHRGYVVLN</sequence>
<name>A0A9X1WA97_9VIBR</name>
<proteinExistence type="predicted"/>
<reference evidence="2" key="1">
    <citation type="submission" date="2021-11" db="EMBL/GenBank/DDBJ databases">
        <title>Vibrio ZSDE26 sp. nov. and Vibrio ZSDZ34 sp. nov., isolated from coastal seawater in Qingdao.</title>
        <authorList>
            <person name="Zhang P."/>
        </authorList>
    </citation>
    <scope>NUCLEOTIDE SEQUENCE</scope>
    <source>
        <strain evidence="2">ZSDZ34</strain>
    </source>
</reference>
<protein>
    <submittedName>
        <fullName evidence="2">Glycine zipper family protein</fullName>
    </submittedName>
</protein>
<evidence type="ECO:0000313" key="2">
    <source>
        <dbReference type="EMBL" id="MCJ2376371.1"/>
    </source>
</evidence>
<dbReference type="RefSeq" id="WP_244355809.1">
    <property type="nucleotide sequence ID" value="NZ_JAJNNZ010000003.1"/>
</dbReference>
<accession>A0A9X1WA97</accession>
<evidence type="ECO:0000256" key="1">
    <source>
        <dbReference type="SAM" id="SignalP"/>
    </source>
</evidence>
<dbReference type="AlphaFoldDB" id="A0A9X1WA97"/>
<organism evidence="2 3">
    <name type="scientific">Vibrio gelatinilyticus</name>
    <dbReference type="NCBI Taxonomy" id="2893468"/>
    <lineage>
        <taxon>Bacteria</taxon>
        <taxon>Pseudomonadati</taxon>
        <taxon>Pseudomonadota</taxon>
        <taxon>Gammaproteobacteria</taxon>
        <taxon>Vibrionales</taxon>
        <taxon>Vibrionaceae</taxon>
        <taxon>Vibrio</taxon>
    </lineage>
</organism>
<dbReference type="EMBL" id="JAJNNZ010000003">
    <property type="protein sequence ID" value="MCJ2376371.1"/>
    <property type="molecule type" value="Genomic_DNA"/>
</dbReference>